<dbReference type="Proteomes" id="UP001321473">
    <property type="component" value="Unassembled WGS sequence"/>
</dbReference>
<gene>
    <name evidence="2" type="ORF">V5799_012515</name>
</gene>
<organism evidence="2 3">
    <name type="scientific">Amblyomma americanum</name>
    <name type="common">Lone star tick</name>
    <dbReference type="NCBI Taxonomy" id="6943"/>
    <lineage>
        <taxon>Eukaryota</taxon>
        <taxon>Metazoa</taxon>
        <taxon>Ecdysozoa</taxon>
        <taxon>Arthropoda</taxon>
        <taxon>Chelicerata</taxon>
        <taxon>Arachnida</taxon>
        <taxon>Acari</taxon>
        <taxon>Parasitiformes</taxon>
        <taxon>Ixodida</taxon>
        <taxon>Ixodoidea</taxon>
        <taxon>Ixodidae</taxon>
        <taxon>Amblyomminae</taxon>
        <taxon>Amblyomma</taxon>
    </lineage>
</organism>
<reference evidence="2 3" key="1">
    <citation type="journal article" date="2023" name="Arcadia Sci">
        <title>De novo assembly of a long-read Amblyomma americanum tick genome.</title>
        <authorList>
            <person name="Chou S."/>
            <person name="Poskanzer K.E."/>
            <person name="Rollins M."/>
            <person name="Thuy-Boun P.S."/>
        </authorList>
    </citation>
    <scope>NUCLEOTIDE SEQUENCE [LARGE SCALE GENOMIC DNA]</scope>
    <source>
        <strain evidence="2">F_SG_1</strain>
        <tissue evidence="2">Salivary glands</tissue>
    </source>
</reference>
<comment type="caution">
    <text evidence="2">The sequence shown here is derived from an EMBL/GenBank/DDBJ whole genome shotgun (WGS) entry which is preliminary data.</text>
</comment>
<evidence type="ECO:0000256" key="1">
    <source>
        <dbReference type="SAM" id="MobiDB-lite"/>
    </source>
</evidence>
<evidence type="ECO:0000313" key="2">
    <source>
        <dbReference type="EMBL" id="KAK8772949.1"/>
    </source>
</evidence>
<feature type="compositionally biased region" description="Polar residues" evidence="1">
    <location>
        <begin position="30"/>
        <end position="41"/>
    </location>
</feature>
<accession>A0AAQ4EDV4</accession>
<feature type="region of interest" description="Disordered" evidence="1">
    <location>
        <begin position="30"/>
        <end position="49"/>
    </location>
</feature>
<name>A0AAQ4EDV4_AMBAM</name>
<sequence length="90" mass="10101">MLPSQYCRTSLISKGWVQDGSSYLRWNKTQMQQGRPTSDLQSLPRIPEEGRSHGEGSYYFIALGQRSHAYLAHACSAKEFATTATPHQPT</sequence>
<protein>
    <submittedName>
        <fullName evidence="2">Uncharacterized protein</fullName>
    </submittedName>
</protein>
<dbReference type="AlphaFoldDB" id="A0AAQ4EDV4"/>
<keyword evidence="3" id="KW-1185">Reference proteome</keyword>
<proteinExistence type="predicted"/>
<evidence type="ECO:0000313" key="3">
    <source>
        <dbReference type="Proteomes" id="UP001321473"/>
    </source>
</evidence>
<dbReference type="EMBL" id="JARKHS020017501">
    <property type="protein sequence ID" value="KAK8772949.1"/>
    <property type="molecule type" value="Genomic_DNA"/>
</dbReference>